<dbReference type="Pfam" id="PF22302">
    <property type="entry name" value="DUF6968"/>
    <property type="match status" value="1"/>
</dbReference>
<organism evidence="2 3">
    <name type="scientific">Mesorhizobium neociceri</name>
    <dbReference type="NCBI Taxonomy" id="1307853"/>
    <lineage>
        <taxon>Bacteria</taxon>
        <taxon>Pseudomonadati</taxon>
        <taxon>Pseudomonadota</taxon>
        <taxon>Alphaproteobacteria</taxon>
        <taxon>Hyphomicrobiales</taxon>
        <taxon>Phyllobacteriaceae</taxon>
        <taxon>Mesorhizobium</taxon>
    </lineage>
</organism>
<evidence type="ECO:0000259" key="1">
    <source>
        <dbReference type="Pfam" id="PF22302"/>
    </source>
</evidence>
<protein>
    <recommendedName>
        <fullName evidence="1">DUF6968 domain-containing protein</fullName>
    </recommendedName>
</protein>
<comment type="caution">
    <text evidence="2">The sequence shown here is derived from an EMBL/GenBank/DDBJ whole genome shotgun (WGS) entry which is preliminary data.</text>
</comment>
<evidence type="ECO:0000313" key="2">
    <source>
        <dbReference type="EMBL" id="MBA1145207.1"/>
    </source>
</evidence>
<name>A0A838BGN3_9HYPH</name>
<dbReference type="InterPro" id="IPR054241">
    <property type="entry name" value="DUF6968"/>
</dbReference>
<evidence type="ECO:0000313" key="3">
    <source>
        <dbReference type="Proteomes" id="UP000558284"/>
    </source>
</evidence>
<sequence length="108" mass="12251">MDQPFVSRTFAVGEQEVVCKFQRPVPGDHDYRCDYQIVFPSRTRAFHGFGIDEVQALLAAMQNAHAYILTSDEYQNQGLMWLGMRELGLPLAGGLSTEDFPKSPRNNR</sequence>
<keyword evidence="3" id="KW-1185">Reference proteome</keyword>
<gene>
    <name evidence="2" type="ORF">H0241_34110</name>
</gene>
<dbReference type="AlphaFoldDB" id="A0A838BGN3"/>
<dbReference type="RefSeq" id="WP_181062103.1">
    <property type="nucleotide sequence ID" value="NZ_JACDTY010000036.1"/>
</dbReference>
<dbReference type="EMBL" id="JACDTY010000036">
    <property type="protein sequence ID" value="MBA1145207.1"/>
    <property type="molecule type" value="Genomic_DNA"/>
</dbReference>
<reference evidence="2 3" key="1">
    <citation type="submission" date="2020-07" db="EMBL/GenBank/DDBJ databases">
        <title>Definition of the novel symbiovar canariense within Mesorhizobium novociceri, a new species of genus Mesorhizobium nodulating Cicer canariense in the Caldera de Taburiente National Park (La Palma, Canary Islands).</title>
        <authorList>
            <person name="Leon-Barrios M."/>
            <person name="Perez-Yepez J."/>
            <person name="Flores-Felix J.D."/>
            <person name="Ramirez-Baena M.H."/>
            <person name="Pulido-Suarez L."/>
            <person name="Igual J.M."/>
            <person name="Velazquez E."/>
            <person name="Peix A."/>
        </authorList>
    </citation>
    <scope>NUCLEOTIDE SEQUENCE [LARGE SCALE GENOMIC DNA]</scope>
    <source>
        <strain evidence="2 3">CCANP35</strain>
    </source>
</reference>
<dbReference type="Proteomes" id="UP000558284">
    <property type="component" value="Unassembled WGS sequence"/>
</dbReference>
<proteinExistence type="predicted"/>
<feature type="domain" description="DUF6968" evidence="1">
    <location>
        <begin position="7"/>
        <end position="90"/>
    </location>
</feature>
<accession>A0A838BGN3</accession>